<dbReference type="PANTHER" id="PTHR21624">
    <property type="entry name" value="STEROL DESATURASE-RELATED PROTEIN"/>
    <property type="match status" value="1"/>
</dbReference>
<dbReference type="RefSeq" id="WP_176613619.1">
    <property type="nucleotide sequence ID" value="NZ_JABXXR010000057.1"/>
</dbReference>
<dbReference type="EMBL" id="JABXXR010000057">
    <property type="protein sequence ID" value="NVN40662.1"/>
    <property type="molecule type" value="Genomic_DNA"/>
</dbReference>
<feature type="transmembrane region" description="Helical" evidence="7">
    <location>
        <begin position="118"/>
        <end position="136"/>
    </location>
</feature>
<reference evidence="9 10" key="1">
    <citation type="submission" date="2020-06" db="EMBL/GenBank/DDBJ databases">
        <title>Description of novel acetic acid bacteria.</title>
        <authorList>
            <person name="Sombolestani A."/>
        </authorList>
    </citation>
    <scope>NUCLEOTIDE SEQUENCE [LARGE SCALE GENOMIC DNA]</scope>
    <source>
        <strain evidence="9 10">LMG 27010</strain>
    </source>
</reference>
<proteinExistence type="predicted"/>
<evidence type="ECO:0000256" key="5">
    <source>
        <dbReference type="ARBA" id="ARBA00023098"/>
    </source>
</evidence>
<protein>
    <submittedName>
        <fullName evidence="9">Sterol desaturase family protein</fullName>
    </submittedName>
</protein>
<keyword evidence="5" id="KW-0443">Lipid metabolism</keyword>
<dbReference type="PANTHER" id="PTHR21624:SF1">
    <property type="entry name" value="ALKYLGLYCEROL MONOOXYGENASE"/>
    <property type="match status" value="1"/>
</dbReference>
<dbReference type="GO" id="GO:0012505">
    <property type="term" value="C:endomembrane system"/>
    <property type="evidence" value="ECO:0007669"/>
    <property type="project" value="UniProtKB-SubCell"/>
</dbReference>
<sequence>MIDPFSWLAGWIQEHWLIPVLYHFGWMEWEDTSFLWAMFAIYGVLQVGLNLSVCMPLERFWPLQKWPTREAVGTDILYTLIARIGLFPLVTFFLFYQAQTWLSGVLTDRGYIPPTLETTFPMLIDHPVITFFLYAFLLDFADYWRHRFSHIFGWWYGLHAIHHAQEKMTFWSDDRNHLLDDTITYLWAVIIGLLIGVPPLQFPLLMLMLRFVEGLSHANTRVGFGWLGERLLVSPQFHRVHHGHKAAGRRSCNFGAVFPWWDMLFRTADFSHDVVETGDPRADRAMIDGGWWAQQRAGLRLSARLAFRRWGHTTTPAKPSVSTASPNT</sequence>
<dbReference type="GO" id="GO:0050479">
    <property type="term" value="F:glyceryl-ether monooxygenase activity"/>
    <property type="evidence" value="ECO:0007669"/>
    <property type="project" value="TreeGrafter"/>
</dbReference>
<evidence type="ECO:0000259" key="8">
    <source>
        <dbReference type="Pfam" id="PF04116"/>
    </source>
</evidence>
<dbReference type="InterPro" id="IPR051689">
    <property type="entry name" value="Sterol_desaturase/TMEM195"/>
</dbReference>
<evidence type="ECO:0000256" key="7">
    <source>
        <dbReference type="SAM" id="Phobius"/>
    </source>
</evidence>
<evidence type="ECO:0000256" key="4">
    <source>
        <dbReference type="ARBA" id="ARBA00023002"/>
    </source>
</evidence>
<dbReference type="Proteomes" id="UP000585665">
    <property type="component" value="Unassembled WGS sequence"/>
</dbReference>
<dbReference type="Pfam" id="PF04116">
    <property type="entry name" value="FA_hydroxylase"/>
    <property type="match status" value="1"/>
</dbReference>
<organism evidence="9 10">
    <name type="scientific">Ameyamaea chiangmaiensis</name>
    <dbReference type="NCBI Taxonomy" id="442969"/>
    <lineage>
        <taxon>Bacteria</taxon>
        <taxon>Pseudomonadati</taxon>
        <taxon>Pseudomonadota</taxon>
        <taxon>Alphaproteobacteria</taxon>
        <taxon>Acetobacterales</taxon>
        <taxon>Acetobacteraceae</taxon>
        <taxon>Ameyamaea</taxon>
    </lineage>
</organism>
<comment type="caution">
    <text evidence="9">The sequence shown here is derived from an EMBL/GenBank/DDBJ whole genome shotgun (WGS) entry which is preliminary data.</text>
</comment>
<evidence type="ECO:0000313" key="10">
    <source>
        <dbReference type="Proteomes" id="UP000585665"/>
    </source>
</evidence>
<keyword evidence="4" id="KW-0560">Oxidoreductase</keyword>
<evidence type="ECO:0000256" key="2">
    <source>
        <dbReference type="ARBA" id="ARBA00022692"/>
    </source>
</evidence>
<dbReference type="InterPro" id="IPR006694">
    <property type="entry name" value="Fatty_acid_hydroxylase"/>
</dbReference>
<feature type="domain" description="Fatty acid hydroxylase" evidence="8">
    <location>
        <begin position="131"/>
        <end position="267"/>
    </location>
</feature>
<evidence type="ECO:0000313" key="9">
    <source>
        <dbReference type="EMBL" id="NVN40662.1"/>
    </source>
</evidence>
<evidence type="ECO:0000256" key="1">
    <source>
        <dbReference type="ARBA" id="ARBA00004127"/>
    </source>
</evidence>
<dbReference type="GO" id="GO:0006643">
    <property type="term" value="P:membrane lipid metabolic process"/>
    <property type="evidence" value="ECO:0007669"/>
    <property type="project" value="TreeGrafter"/>
</dbReference>
<comment type="subcellular location">
    <subcellularLocation>
        <location evidence="1">Endomembrane system</location>
        <topology evidence="1">Multi-pass membrane protein</topology>
    </subcellularLocation>
</comment>
<keyword evidence="10" id="KW-1185">Reference proteome</keyword>
<feature type="transmembrane region" description="Helical" evidence="7">
    <location>
        <begin position="76"/>
        <end position="98"/>
    </location>
</feature>
<feature type="transmembrane region" description="Helical" evidence="7">
    <location>
        <begin position="185"/>
        <end position="209"/>
    </location>
</feature>
<evidence type="ECO:0000256" key="6">
    <source>
        <dbReference type="ARBA" id="ARBA00023136"/>
    </source>
</evidence>
<keyword evidence="3 7" id="KW-1133">Transmembrane helix</keyword>
<accession>A0A850PFH9</accession>
<dbReference type="GO" id="GO:0008610">
    <property type="term" value="P:lipid biosynthetic process"/>
    <property type="evidence" value="ECO:0007669"/>
    <property type="project" value="InterPro"/>
</dbReference>
<keyword evidence="6 7" id="KW-0472">Membrane</keyword>
<feature type="transmembrane region" description="Helical" evidence="7">
    <location>
        <begin position="34"/>
        <end position="55"/>
    </location>
</feature>
<dbReference type="AlphaFoldDB" id="A0A850PFH9"/>
<keyword evidence="2 7" id="KW-0812">Transmembrane</keyword>
<dbReference type="GO" id="GO:0005506">
    <property type="term" value="F:iron ion binding"/>
    <property type="evidence" value="ECO:0007669"/>
    <property type="project" value="InterPro"/>
</dbReference>
<gene>
    <name evidence="9" type="ORF">HUK82_08815</name>
</gene>
<name>A0A850PFH9_9PROT</name>
<evidence type="ECO:0000256" key="3">
    <source>
        <dbReference type="ARBA" id="ARBA00022989"/>
    </source>
</evidence>
<dbReference type="GO" id="GO:0016020">
    <property type="term" value="C:membrane"/>
    <property type="evidence" value="ECO:0007669"/>
    <property type="project" value="GOC"/>
</dbReference>